<feature type="compositionally biased region" description="Polar residues" evidence="21">
    <location>
        <begin position="381"/>
        <end position="391"/>
    </location>
</feature>
<dbReference type="GO" id="GO:0034727">
    <property type="term" value="P:piecemeal microautophagy of the nucleus"/>
    <property type="evidence" value="ECO:0007669"/>
    <property type="project" value="TreeGrafter"/>
</dbReference>
<evidence type="ECO:0000256" key="20">
    <source>
        <dbReference type="PROSITE-ProRule" id="PRU10141"/>
    </source>
</evidence>
<evidence type="ECO:0000256" key="17">
    <source>
        <dbReference type="ARBA" id="ARBA00047899"/>
    </source>
</evidence>
<comment type="catalytic activity">
    <reaction evidence="18">
        <text>L-seryl-[protein] + ATP = O-phospho-L-seryl-[protein] + ADP + H(+)</text>
        <dbReference type="Rhea" id="RHEA:17989"/>
        <dbReference type="Rhea" id="RHEA-COMP:9863"/>
        <dbReference type="Rhea" id="RHEA-COMP:11604"/>
        <dbReference type="ChEBI" id="CHEBI:15378"/>
        <dbReference type="ChEBI" id="CHEBI:29999"/>
        <dbReference type="ChEBI" id="CHEBI:30616"/>
        <dbReference type="ChEBI" id="CHEBI:83421"/>
        <dbReference type="ChEBI" id="CHEBI:456216"/>
        <dbReference type="EC" id="2.7.11.1"/>
    </reaction>
</comment>
<dbReference type="GO" id="GO:0000045">
    <property type="term" value="P:autophagosome assembly"/>
    <property type="evidence" value="ECO:0007669"/>
    <property type="project" value="TreeGrafter"/>
</dbReference>
<reference evidence="23" key="1">
    <citation type="submission" date="2023-03" db="EMBL/GenBank/DDBJ databases">
        <title>Near-Complete genome sequence of Lipomyces tetrasporous NRRL Y-64009, an oleaginous yeast capable of growing on lignocellulosic hydrolysates.</title>
        <authorList>
            <consortium name="Lawrence Berkeley National Laboratory"/>
            <person name="Jagtap S.S."/>
            <person name="Liu J.-J."/>
            <person name="Walukiewicz H.E."/>
            <person name="Pangilinan J."/>
            <person name="Lipzen A."/>
            <person name="Ahrendt S."/>
            <person name="Koriabine M."/>
            <person name="Cobaugh K."/>
            <person name="Salamov A."/>
            <person name="Yoshinaga Y."/>
            <person name="Ng V."/>
            <person name="Daum C."/>
            <person name="Grigoriev I.V."/>
            <person name="Slininger P.J."/>
            <person name="Dien B.S."/>
            <person name="Jin Y.-S."/>
            <person name="Rao C.V."/>
        </authorList>
    </citation>
    <scope>NUCLEOTIDE SEQUENCE</scope>
    <source>
        <strain evidence="23">NRRL Y-64009</strain>
    </source>
</reference>
<dbReference type="InterPro" id="IPR011009">
    <property type="entry name" value="Kinase-like_dom_sf"/>
</dbReference>
<feature type="compositionally biased region" description="Low complexity" evidence="21">
    <location>
        <begin position="472"/>
        <end position="483"/>
    </location>
</feature>
<dbReference type="GO" id="GO:0042594">
    <property type="term" value="P:response to starvation"/>
    <property type="evidence" value="ECO:0007669"/>
    <property type="project" value="TreeGrafter"/>
</dbReference>
<comment type="subcellular location">
    <subcellularLocation>
        <location evidence="1">Cytoplasm</location>
    </subcellularLocation>
    <subcellularLocation>
        <location evidence="2">Preautophagosomal structure membrane</location>
        <topology evidence="2">Peripheral membrane protein</topology>
    </subcellularLocation>
</comment>
<feature type="compositionally biased region" description="Low complexity" evidence="21">
    <location>
        <begin position="540"/>
        <end position="559"/>
    </location>
</feature>
<sequence length="865" mass="94627">MPHEQRPSSSASSAGAPPMDYSIGQYRIGNEIGRGSFANVYKGVHMKTQTAVAIKSVVRAKLNKKLLENLESEIKILKTLSHPHIVALLDCQHSSSYIHLVMEYCSLGDLSYFIKKRDKLSNIPLVASMVAKFPNPPGGGLNEVVVRHFLKQLASALSFLRDRNLIHRDVKPQNLLLCPPPRTEQDAIDLGYAGRWGLPVLKLADFGFARILPSTSLAETLCGSPLYMAPEILRYEKYDAKADLWSVGTVLYEMTMGKAPFRASNHVELLRKIEKSDDRIKFSEDVPVSDEMKLLIRGLLRRNPVERMGFKEFFDDEVVRGEIPAVQDVASFLDGMEEDKFIAEYLAKNATPPSSAPVPTRAHSAQPATVTGTTPVATNTDVGTVTPNRATQPVLRRKPSQGALPQTRHQGHPVATSTPHQRASSASSDQQSLSSDRPEQRKSPSPGSSLLVQNNQHQVHPTSSSDRRERSSSITSTSSRRSTPAVQQSLARTGTLGRPEDDVMFEREYVVVEKRTVEVNALADELAYSPKVMTNAALQRRLSTSSRNSSYSSSNPRARGYSYSLDQRRLTYGSSPTSTLAKALSMASARLFGRGDGSVPLSGSPPYPYGRSSRGSTPPKDVHPIDDREMSVILHIEDLAAKSNVVYQFAHVKFSQLLPSTPSSDITLSTELTTDAVAALSEEALVLFVKSLSLLAKAMDLAANWWAENGSVGASGRLNGAVQWVRERFNEALEKAEFVRMKLSDPSGKGVPQTPDATSGVTAEKLIYDRALEMSRAAAINELVGDDLPGCEIAYETSLWMLQAILDQDGTGEPVDEDDKRTVEGYVNSIRSRLASLKKKMEMSGSIHSHSSVVRSTGVRTPAAL</sequence>
<dbReference type="GO" id="GO:0034045">
    <property type="term" value="C:phagophore assembly site membrane"/>
    <property type="evidence" value="ECO:0007669"/>
    <property type="project" value="UniProtKB-SubCell"/>
</dbReference>
<dbReference type="Gene3D" id="1.10.510.10">
    <property type="entry name" value="Transferase(Phosphotransferase) domain 1"/>
    <property type="match status" value="1"/>
</dbReference>
<dbReference type="CDD" id="cd14009">
    <property type="entry name" value="STKc_ATG1_ULK_like"/>
    <property type="match status" value="1"/>
</dbReference>
<dbReference type="GeneID" id="80879345"/>
<dbReference type="GO" id="GO:0005829">
    <property type="term" value="C:cytosol"/>
    <property type="evidence" value="ECO:0007669"/>
    <property type="project" value="TreeGrafter"/>
</dbReference>
<dbReference type="Proteomes" id="UP001217417">
    <property type="component" value="Unassembled WGS sequence"/>
</dbReference>
<evidence type="ECO:0000256" key="11">
    <source>
        <dbReference type="ARBA" id="ARBA00022777"/>
    </source>
</evidence>
<keyword evidence="11 23" id="KW-0418">Kinase</keyword>
<dbReference type="FunFam" id="3.30.200.20:FF:000399">
    <property type="entry name" value="Serine/threonine-protein kinase atg1"/>
    <property type="match status" value="1"/>
</dbReference>
<protein>
    <recommendedName>
        <fullName evidence="4">Serine/threonine-protein kinase ATG1</fullName>
        <ecNumber evidence="3">2.7.11.1</ecNumber>
    </recommendedName>
    <alternativeName>
        <fullName evidence="16">Autophagy-related protein 1</fullName>
    </alternativeName>
    <alternativeName>
        <fullName evidence="5">Serine/threonine-protein kinase atg1</fullName>
    </alternativeName>
</protein>
<dbReference type="InterPro" id="IPR048941">
    <property type="entry name" value="ATG1-like_MIT2"/>
</dbReference>
<dbReference type="SUPFAM" id="SSF56112">
    <property type="entry name" value="Protein kinase-like (PK-like)"/>
    <property type="match status" value="1"/>
</dbReference>
<gene>
    <name evidence="23" type="ORF">POJ06DRAFT_117074</name>
</gene>
<feature type="compositionally biased region" description="Low complexity" evidence="21">
    <location>
        <begin position="423"/>
        <end position="435"/>
    </location>
</feature>
<evidence type="ECO:0000256" key="15">
    <source>
        <dbReference type="ARBA" id="ARBA00023136"/>
    </source>
</evidence>
<keyword evidence="24" id="KW-1185">Reference proteome</keyword>
<feature type="region of interest" description="Disordered" evidence="21">
    <location>
        <begin position="539"/>
        <end position="560"/>
    </location>
</feature>
<feature type="compositionally biased region" description="Low complexity" evidence="21">
    <location>
        <begin position="367"/>
        <end position="380"/>
    </location>
</feature>
<keyword evidence="9" id="KW-0808">Transferase</keyword>
<feature type="domain" description="Protein kinase" evidence="22">
    <location>
        <begin position="26"/>
        <end position="319"/>
    </location>
</feature>
<feature type="region of interest" description="Disordered" evidence="21">
    <location>
        <begin position="351"/>
        <end position="499"/>
    </location>
</feature>
<feature type="compositionally biased region" description="Polar residues" evidence="21">
    <location>
        <begin position="443"/>
        <end position="461"/>
    </location>
</feature>
<dbReference type="InterPro" id="IPR000719">
    <property type="entry name" value="Prot_kinase_dom"/>
</dbReference>
<evidence type="ECO:0000256" key="16">
    <source>
        <dbReference type="ARBA" id="ARBA00030237"/>
    </source>
</evidence>
<keyword evidence="7" id="KW-0963">Cytoplasm</keyword>
<name>A0AAD7VSA5_9ASCO</name>
<dbReference type="FunFam" id="1.10.510.10:FF:000817">
    <property type="entry name" value="Serine/threonine-protein kinase ATG1"/>
    <property type="match status" value="1"/>
</dbReference>
<dbReference type="PANTHER" id="PTHR24348:SF22">
    <property type="entry name" value="NON-SPECIFIC SERINE_THREONINE PROTEIN KINASE"/>
    <property type="match status" value="1"/>
</dbReference>
<evidence type="ECO:0000256" key="9">
    <source>
        <dbReference type="ARBA" id="ARBA00022679"/>
    </source>
</evidence>
<comment type="catalytic activity">
    <reaction evidence="17">
        <text>L-threonyl-[protein] + ATP = O-phospho-L-threonyl-[protein] + ADP + H(+)</text>
        <dbReference type="Rhea" id="RHEA:46608"/>
        <dbReference type="Rhea" id="RHEA-COMP:11060"/>
        <dbReference type="Rhea" id="RHEA-COMP:11605"/>
        <dbReference type="ChEBI" id="CHEBI:15378"/>
        <dbReference type="ChEBI" id="CHEBI:30013"/>
        <dbReference type="ChEBI" id="CHEBI:30616"/>
        <dbReference type="ChEBI" id="CHEBI:61977"/>
        <dbReference type="ChEBI" id="CHEBI:456216"/>
        <dbReference type="EC" id="2.7.11.1"/>
    </reaction>
</comment>
<evidence type="ECO:0000256" key="7">
    <source>
        <dbReference type="ARBA" id="ARBA00022490"/>
    </source>
</evidence>
<dbReference type="GO" id="GO:0005524">
    <property type="term" value="F:ATP binding"/>
    <property type="evidence" value="ECO:0007669"/>
    <property type="project" value="UniProtKB-UniRule"/>
</dbReference>
<dbReference type="SMART" id="SM00220">
    <property type="entry name" value="S_TKc"/>
    <property type="match status" value="1"/>
</dbReference>
<dbReference type="AlphaFoldDB" id="A0AAD7VSA5"/>
<dbReference type="GO" id="GO:0005776">
    <property type="term" value="C:autophagosome"/>
    <property type="evidence" value="ECO:0007669"/>
    <property type="project" value="TreeGrafter"/>
</dbReference>
<evidence type="ECO:0000256" key="14">
    <source>
        <dbReference type="ARBA" id="ARBA00023006"/>
    </source>
</evidence>
<evidence type="ECO:0000256" key="13">
    <source>
        <dbReference type="ARBA" id="ARBA00022927"/>
    </source>
</evidence>
<dbReference type="GO" id="GO:0010506">
    <property type="term" value="P:regulation of autophagy"/>
    <property type="evidence" value="ECO:0007669"/>
    <property type="project" value="InterPro"/>
</dbReference>
<evidence type="ECO:0000256" key="2">
    <source>
        <dbReference type="ARBA" id="ARBA00004623"/>
    </source>
</evidence>
<dbReference type="GO" id="GO:0015031">
    <property type="term" value="P:protein transport"/>
    <property type="evidence" value="ECO:0007669"/>
    <property type="project" value="UniProtKB-KW"/>
</dbReference>
<dbReference type="InterPro" id="IPR008271">
    <property type="entry name" value="Ser/Thr_kinase_AS"/>
</dbReference>
<dbReference type="InterPro" id="IPR045269">
    <property type="entry name" value="Atg1-like"/>
</dbReference>
<keyword evidence="8" id="KW-0723">Serine/threonine-protein kinase</keyword>
<dbReference type="PROSITE" id="PS00107">
    <property type="entry name" value="PROTEIN_KINASE_ATP"/>
    <property type="match status" value="1"/>
</dbReference>
<dbReference type="GO" id="GO:0004674">
    <property type="term" value="F:protein serine/threonine kinase activity"/>
    <property type="evidence" value="ECO:0007669"/>
    <property type="project" value="UniProtKB-KW"/>
</dbReference>
<feature type="binding site" evidence="20">
    <location>
        <position position="55"/>
    </location>
    <ligand>
        <name>ATP</name>
        <dbReference type="ChEBI" id="CHEBI:30616"/>
    </ligand>
</feature>
<evidence type="ECO:0000313" key="24">
    <source>
        <dbReference type="Proteomes" id="UP001217417"/>
    </source>
</evidence>
<evidence type="ECO:0000256" key="5">
    <source>
        <dbReference type="ARBA" id="ARBA00019599"/>
    </source>
</evidence>
<dbReference type="Pfam" id="PF12063">
    <property type="entry name" value="ATG1-like_MIT1"/>
    <property type="match status" value="1"/>
</dbReference>
<dbReference type="GO" id="GO:0061709">
    <property type="term" value="P:reticulophagy"/>
    <property type="evidence" value="ECO:0007669"/>
    <property type="project" value="TreeGrafter"/>
</dbReference>
<organism evidence="23 24">
    <name type="scientific">Lipomyces tetrasporus</name>
    <dbReference type="NCBI Taxonomy" id="54092"/>
    <lineage>
        <taxon>Eukaryota</taxon>
        <taxon>Fungi</taxon>
        <taxon>Dikarya</taxon>
        <taxon>Ascomycota</taxon>
        <taxon>Saccharomycotina</taxon>
        <taxon>Lipomycetes</taxon>
        <taxon>Lipomycetales</taxon>
        <taxon>Lipomycetaceae</taxon>
        <taxon>Lipomyces</taxon>
    </lineage>
</organism>
<keyword evidence="12 20" id="KW-0067">ATP-binding</keyword>
<accession>A0AAD7VSA5</accession>
<comment type="caution">
    <text evidence="23">The sequence shown here is derived from an EMBL/GenBank/DDBJ whole genome shotgun (WGS) entry which is preliminary data.</text>
</comment>
<evidence type="ECO:0000256" key="3">
    <source>
        <dbReference type="ARBA" id="ARBA00012513"/>
    </source>
</evidence>
<evidence type="ECO:0000256" key="8">
    <source>
        <dbReference type="ARBA" id="ARBA00022527"/>
    </source>
</evidence>
<keyword evidence="6" id="KW-0813">Transport</keyword>
<evidence type="ECO:0000256" key="4">
    <source>
        <dbReference type="ARBA" id="ARBA00018572"/>
    </source>
</evidence>
<dbReference type="EC" id="2.7.11.1" evidence="3"/>
<keyword evidence="15" id="KW-0472">Membrane</keyword>
<evidence type="ECO:0000256" key="1">
    <source>
        <dbReference type="ARBA" id="ARBA00004496"/>
    </source>
</evidence>
<dbReference type="InterPro" id="IPR017441">
    <property type="entry name" value="Protein_kinase_ATP_BS"/>
</dbReference>
<dbReference type="EMBL" id="JARPMG010000006">
    <property type="protein sequence ID" value="KAJ8099806.1"/>
    <property type="molecule type" value="Genomic_DNA"/>
</dbReference>
<feature type="region of interest" description="Disordered" evidence="21">
    <location>
        <begin position="597"/>
        <end position="624"/>
    </location>
</feature>
<dbReference type="InterPro" id="IPR022708">
    <property type="entry name" value="Atg1-like_tMIT"/>
</dbReference>
<dbReference type="Pfam" id="PF00069">
    <property type="entry name" value="Pkinase"/>
    <property type="match status" value="1"/>
</dbReference>
<evidence type="ECO:0000256" key="12">
    <source>
        <dbReference type="ARBA" id="ARBA00022840"/>
    </source>
</evidence>
<keyword evidence="10 20" id="KW-0547">Nucleotide-binding</keyword>
<dbReference type="PANTHER" id="PTHR24348">
    <property type="entry name" value="SERINE/THREONINE-PROTEIN KINASE UNC-51-RELATED"/>
    <property type="match status" value="1"/>
</dbReference>
<evidence type="ECO:0000256" key="6">
    <source>
        <dbReference type="ARBA" id="ARBA00022448"/>
    </source>
</evidence>
<evidence type="ECO:0000256" key="18">
    <source>
        <dbReference type="ARBA" id="ARBA00048679"/>
    </source>
</evidence>
<comment type="subunit">
    <text evidence="19">Homodimer. Dimerization requires the presence of ATG13. Forms a ternary complex with ATG13 and ATG17. Also interacts with ATG11.</text>
</comment>
<evidence type="ECO:0000313" key="23">
    <source>
        <dbReference type="EMBL" id="KAJ8099806.1"/>
    </source>
</evidence>
<evidence type="ECO:0000256" key="10">
    <source>
        <dbReference type="ARBA" id="ARBA00022741"/>
    </source>
</evidence>
<evidence type="ECO:0000256" key="19">
    <source>
        <dbReference type="ARBA" id="ARBA00062757"/>
    </source>
</evidence>
<evidence type="ECO:0000259" key="22">
    <source>
        <dbReference type="PROSITE" id="PS50011"/>
    </source>
</evidence>
<dbReference type="Pfam" id="PF21127">
    <property type="entry name" value="ATG1-like_MIT2"/>
    <property type="match status" value="1"/>
</dbReference>
<keyword evidence="14" id="KW-0072">Autophagy</keyword>
<dbReference type="PROSITE" id="PS00108">
    <property type="entry name" value="PROTEIN_KINASE_ST"/>
    <property type="match status" value="1"/>
</dbReference>
<proteinExistence type="predicted"/>
<dbReference type="PROSITE" id="PS50011">
    <property type="entry name" value="PROTEIN_KINASE_DOM"/>
    <property type="match status" value="1"/>
</dbReference>
<evidence type="ECO:0000256" key="21">
    <source>
        <dbReference type="SAM" id="MobiDB-lite"/>
    </source>
</evidence>
<dbReference type="GO" id="GO:0000422">
    <property type="term" value="P:autophagy of mitochondrion"/>
    <property type="evidence" value="ECO:0007669"/>
    <property type="project" value="TreeGrafter"/>
</dbReference>
<dbReference type="RefSeq" id="XP_056043256.1">
    <property type="nucleotide sequence ID" value="XM_056184179.1"/>
</dbReference>
<keyword evidence="13" id="KW-0653">Protein transport</keyword>